<feature type="region of interest" description="Disordered" evidence="1">
    <location>
        <begin position="225"/>
        <end position="250"/>
    </location>
</feature>
<dbReference type="GeneTree" id="ENSGT00940000160075"/>
<organism evidence="3">
    <name type="scientific">Ursus maritimus</name>
    <name type="common">Polar bear</name>
    <name type="synonym">Thalarctos maritimus</name>
    <dbReference type="NCBI Taxonomy" id="29073"/>
    <lineage>
        <taxon>Eukaryota</taxon>
        <taxon>Metazoa</taxon>
        <taxon>Chordata</taxon>
        <taxon>Craniata</taxon>
        <taxon>Vertebrata</taxon>
        <taxon>Euteleostomi</taxon>
        <taxon>Mammalia</taxon>
        <taxon>Eutheria</taxon>
        <taxon>Laurasiatheria</taxon>
        <taxon>Carnivora</taxon>
        <taxon>Caniformia</taxon>
        <taxon>Ursidae</taxon>
        <taxon>Ursus</taxon>
    </lineage>
</organism>
<evidence type="ECO:0000259" key="2">
    <source>
        <dbReference type="PROSITE" id="PS50105"/>
    </source>
</evidence>
<dbReference type="InterPro" id="IPR001660">
    <property type="entry name" value="SAM"/>
</dbReference>
<dbReference type="AlphaFoldDB" id="A0A452U4U7"/>
<dbReference type="GO" id="GO:0042393">
    <property type="term" value="F:histone binding"/>
    <property type="evidence" value="ECO:0007669"/>
    <property type="project" value="TreeGrafter"/>
</dbReference>
<dbReference type="GO" id="GO:0003682">
    <property type="term" value="F:chromatin binding"/>
    <property type="evidence" value="ECO:0007669"/>
    <property type="project" value="TreeGrafter"/>
</dbReference>
<accession>A0A452U4U7</accession>
<dbReference type="InterPro" id="IPR050548">
    <property type="entry name" value="PcG_chromatin_remod_factors"/>
</dbReference>
<dbReference type="PROSITE" id="PS50105">
    <property type="entry name" value="SAM_DOMAIN"/>
    <property type="match status" value="1"/>
</dbReference>
<dbReference type="Ensembl" id="ENSUMAT00000018616.1">
    <property type="protein sequence ID" value="ENSUMAP00000015728.1"/>
    <property type="gene ID" value="ENSUMAG00000011530.1"/>
</dbReference>
<dbReference type="GO" id="GO:0045892">
    <property type="term" value="P:negative regulation of DNA-templated transcription"/>
    <property type="evidence" value="ECO:0007669"/>
    <property type="project" value="TreeGrafter"/>
</dbReference>
<reference evidence="3" key="1">
    <citation type="submission" date="2019-03" db="UniProtKB">
        <authorList>
            <consortium name="Ensembl"/>
        </authorList>
    </citation>
    <scope>IDENTIFICATION</scope>
</reference>
<dbReference type="PANTHER" id="PTHR12247">
    <property type="entry name" value="POLYCOMB GROUP PROTEIN"/>
    <property type="match status" value="1"/>
</dbReference>
<dbReference type="GO" id="GO:0005634">
    <property type="term" value="C:nucleus"/>
    <property type="evidence" value="ECO:0007669"/>
    <property type="project" value="TreeGrafter"/>
</dbReference>
<proteinExistence type="predicted"/>
<dbReference type="SUPFAM" id="SSF47769">
    <property type="entry name" value="SAM/Pointed domain"/>
    <property type="match status" value="1"/>
</dbReference>
<dbReference type="InterPro" id="IPR013761">
    <property type="entry name" value="SAM/pointed_sf"/>
</dbReference>
<gene>
    <name evidence="3" type="primary">SAMD7</name>
</gene>
<dbReference type="PANTHER" id="PTHR12247:SF89">
    <property type="entry name" value="STERILE ALPHA MOTIF DOMAIN-CONTAINING PROTEIN 7"/>
    <property type="match status" value="1"/>
</dbReference>
<protein>
    <submittedName>
        <fullName evidence="3">Sterile alpha motif domain containing 7</fullName>
    </submittedName>
</protein>
<evidence type="ECO:0000256" key="1">
    <source>
        <dbReference type="SAM" id="MobiDB-lite"/>
    </source>
</evidence>
<dbReference type="SMART" id="SM00454">
    <property type="entry name" value="SAM"/>
    <property type="match status" value="1"/>
</dbReference>
<dbReference type="CDD" id="cd09579">
    <property type="entry name" value="SAM_Samd7_11"/>
    <property type="match status" value="1"/>
</dbReference>
<feature type="domain" description="SAM" evidence="2">
    <location>
        <begin position="330"/>
        <end position="376"/>
    </location>
</feature>
<sequence>MINPMMAMNPLLTASAQQRMPLVPSPFEPPTADRDLFPSTVAPTDPRRFCVPSQFGSSVLPNANTTNTLSNRVYSGWGILPPESIKAMARRNEMIQRQQTARMEMEMHAIYQQRRIEKVNPKGLAGLGIPFLYGSSMAPGPATYHGRGMLPAGHLPFHRSTLRNLQGNPTLVATGPHFLESWGQKCHRLKRSTGNQKVLDNDIESSKRQVEEKLLGQTHVIPYEEDEYAKEPETEALNNQKSSETNEKPATALANTCGELEPTHRRPWGAHGPPLEAKASWDGAKEKPSEQGFATCGEKNDLPNQLLPLQTHPLATIGENLSLDEDIQKWTVDDVHNFISGLPGCSDYAQVFKDHAIDGETLPLLTEEHLRSTLGLKLGPALKIQSQVSQHVESVLYKKSLSLPMHTKQAFDQPADTSPLLDFNSWGDNTLDIPCSQDITIPKGIERDSVRN</sequence>
<evidence type="ECO:0000313" key="3">
    <source>
        <dbReference type="Ensembl" id="ENSUMAP00000015728"/>
    </source>
</evidence>
<dbReference type="OMA" id="MLYMMNL"/>
<name>A0A452U4U7_URSMA</name>
<dbReference type="Gene3D" id="1.10.150.50">
    <property type="entry name" value="Transcription Factor, Ets-1"/>
    <property type="match status" value="1"/>
</dbReference>
<dbReference type="Pfam" id="PF00536">
    <property type="entry name" value="SAM_1"/>
    <property type="match status" value="1"/>
</dbReference>